<dbReference type="InterPro" id="IPR011042">
    <property type="entry name" value="6-blade_b-propeller_TolB-like"/>
</dbReference>
<dbReference type="PANTHER" id="PTHR36842">
    <property type="entry name" value="PROTEIN TOLB HOMOLOG"/>
    <property type="match status" value="1"/>
</dbReference>
<protein>
    <submittedName>
        <fullName evidence="3">Tol-Pal system translocation protein TolB</fullName>
    </submittedName>
</protein>
<evidence type="ECO:0000313" key="3">
    <source>
        <dbReference type="EMBL" id="QCD44267.1"/>
    </source>
</evidence>
<feature type="chain" id="PRO_5026222760" evidence="2">
    <location>
        <begin position="19"/>
        <end position="420"/>
    </location>
</feature>
<dbReference type="EMBL" id="CP012542">
    <property type="protein sequence ID" value="QCD44267.1"/>
    <property type="molecule type" value="Genomic_DNA"/>
</dbReference>
<reference evidence="3 4" key="1">
    <citation type="submission" date="2016-07" db="EMBL/GenBank/DDBJ databases">
        <title>Comparative genomics of the Campylobacter concisus group.</title>
        <authorList>
            <person name="Miller W.G."/>
            <person name="Yee E."/>
            <person name="Chapman M.H."/>
            <person name="Huynh S."/>
            <person name="Bono J.L."/>
            <person name="On S.L.W."/>
            <person name="StLeger J."/>
            <person name="Foster G."/>
            <person name="Parker C.T."/>
        </authorList>
    </citation>
    <scope>NUCLEOTIDE SEQUENCE [LARGE SCALE GENOMIC DNA]</scope>
    <source>
        <strain evidence="3 4">CCUG 21559</strain>
    </source>
</reference>
<dbReference type="Pfam" id="PF07676">
    <property type="entry name" value="PD40"/>
    <property type="match status" value="2"/>
</dbReference>
<dbReference type="Gene3D" id="2.120.10.30">
    <property type="entry name" value="TolB, C-terminal domain"/>
    <property type="match status" value="1"/>
</dbReference>
<dbReference type="InterPro" id="IPR011659">
    <property type="entry name" value="WD40"/>
</dbReference>
<dbReference type="NCBIfam" id="NF003124">
    <property type="entry name" value="PRK04043.1"/>
    <property type="match status" value="1"/>
</dbReference>
<evidence type="ECO:0000313" key="4">
    <source>
        <dbReference type="Proteomes" id="UP000503264"/>
    </source>
</evidence>
<keyword evidence="2" id="KW-0732">Signal</keyword>
<evidence type="ECO:0000256" key="2">
    <source>
        <dbReference type="SAM" id="SignalP"/>
    </source>
</evidence>
<evidence type="ECO:0000256" key="1">
    <source>
        <dbReference type="ARBA" id="ARBA00009820"/>
    </source>
</evidence>
<comment type="similarity">
    <text evidence="1">Belongs to the TolB family.</text>
</comment>
<keyword evidence="4" id="KW-1185">Reference proteome</keyword>
<organism evidence="3 4">
    <name type="scientific">Campylobacter mucosalis CCUG 21559</name>
    <dbReference type="NCBI Taxonomy" id="1032067"/>
    <lineage>
        <taxon>Bacteria</taxon>
        <taxon>Pseudomonadati</taxon>
        <taxon>Campylobacterota</taxon>
        <taxon>Epsilonproteobacteria</taxon>
        <taxon>Campylobacterales</taxon>
        <taxon>Campylobacteraceae</taxon>
        <taxon>Campylobacter</taxon>
    </lineage>
</organism>
<dbReference type="AlphaFoldDB" id="A0A6G5QFC1"/>
<sequence length="420" mass="46953">MKKIIVFISFALTLFATDATISVINQGIALPKIVLQDATTLISDPAFKDKFFKIMLGDLKVSSDFEIIEDHASTTYEGDSQTNTMSDKGVELIFRYVLEGSANSDLSLKVKLIDAKKASVKYEKIYTMTGSKYPFLAHKSIVELVNELNLPPVGWMEKYIIFSKYTSAKESEIAVADYTLTYQKTIVRGGLNIFPKWAGAEQNAFYYTTYINNKPTLFRYDLNSGTKAKIIDSNGMLIASDVSKDGRKILLTMAPKDQPDIYVYSLDSKNLTQVTNYIGIDVNGNFVDDDQRIVFVSDRLGYPNIFSVSSSGGSVEQMVYHGKNNNSVSTYGSYIVYSSRESSDDPSNSFNIYLISTQTDFIRQLTASGKNNYPRFSSDGQSVVFIKQLGSQSSLGVIRLNENRSFQFPLKIGKIQSIDW</sequence>
<gene>
    <name evidence="3" type="primary">tolB</name>
    <name evidence="3" type="ORF">CMUC_0455</name>
</gene>
<name>A0A6G5QFC1_9BACT</name>
<proteinExistence type="inferred from homology"/>
<dbReference type="RefSeq" id="WP_171993462.1">
    <property type="nucleotide sequence ID" value="NZ_CP012542.1"/>
</dbReference>
<dbReference type="SUPFAM" id="SSF69304">
    <property type="entry name" value="Tricorn protease N-terminal domain"/>
    <property type="match status" value="1"/>
</dbReference>
<dbReference type="Proteomes" id="UP000503264">
    <property type="component" value="Chromosome"/>
</dbReference>
<dbReference type="PANTHER" id="PTHR36842:SF1">
    <property type="entry name" value="PROTEIN TOLB"/>
    <property type="match status" value="1"/>
</dbReference>
<accession>A0A6G5QFC1</accession>
<feature type="signal peptide" evidence="2">
    <location>
        <begin position="1"/>
        <end position="18"/>
    </location>
</feature>